<evidence type="ECO:0000256" key="1">
    <source>
        <dbReference type="ARBA" id="ARBA00007592"/>
    </source>
</evidence>
<dbReference type="AlphaFoldDB" id="H0UJA7"/>
<evidence type="ECO:0000256" key="5">
    <source>
        <dbReference type="PIRSR" id="PIRSR001365-1"/>
    </source>
</evidence>
<dbReference type="STRING" id="885272.JonanDRAFT_1512"/>
<dbReference type="SUPFAM" id="SSF51569">
    <property type="entry name" value="Aldolase"/>
    <property type="match status" value="1"/>
</dbReference>
<dbReference type="Proteomes" id="UP000003806">
    <property type="component" value="Chromosome"/>
</dbReference>
<feature type="active site" description="Schiff-base intermediate with substrate" evidence="5">
    <location>
        <position position="165"/>
    </location>
</feature>
<dbReference type="SMART" id="SM01130">
    <property type="entry name" value="DHDPS"/>
    <property type="match status" value="1"/>
</dbReference>
<dbReference type="HOGENOM" id="CLU_049343_0_1_0"/>
<evidence type="ECO:0000313" key="6">
    <source>
        <dbReference type="EMBL" id="EHM13874.1"/>
    </source>
</evidence>
<evidence type="ECO:0000256" key="2">
    <source>
        <dbReference type="ARBA" id="ARBA00023239"/>
    </source>
</evidence>
<protein>
    <submittedName>
        <fullName evidence="6">Dihydrodipicolinate synthase/N-acetylneuraminate lyase</fullName>
    </submittedName>
</protein>
<gene>
    <name evidence="6" type="ORF">JonanDRAFT_1512</name>
</gene>
<dbReference type="CDD" id="cd00408">
    <property type="entry name" value="DHDPS-like"/>
    <property type="match status" value="1"/>
</dbReference>
<comment type="similarity">
    <text evidence="1 4">Belongs to the DapA family.</text>
</comment>
<dbReference type="PIRSF" id="PIRSF001365">
    <property type="entry name" value="DHDPS"/>
    <property type="match status" value="1"/>
</dbReference>
<dbReference type="PROSITE" id="PS00666">
    <property type="entry name" value="DHDPS_2"/>
    <property type="match status" value="1"/>
</dbReference>
<dbReference type="EMBL" id="CM001376">
    <property type="protein sequence ID" value="EHM13874.1"/>
    <property type="molecule type" value="Genomic_DNA"/>
</dbReference>
<evidence type="ECO:0000256" key="4">
    <source>
        <dbReference type="PIRNR" id="PIRNR001365"/>
    </source>
</evidence>
<keyword evidence="7" id="KW-1185">Reference proteome</keyword>
<keyword evidence="3" id="KW-0704">Schiff base</keyword>
<dbReference type="InterPro" id="IPR002220">
    <property type="entry name" value="DapA-like"/>
</dbReference>
<keyword evidence="2 4" id="KW-0456">Lyase</keyword>
<feature type="active site" description="Proton donor/acceptor" evidence="5">
    <location>
        <position position="137"/>
    </location>
</feature>
<dbReference type="Pfam" id="PF00701">
    <property type="entry name" value="DHDPS"/>
    <property type="match status" value="1"/>
</dbReference>
<reference evidence="6 7" key="1">
    <citation type="submission" date="2011-11" db="EMBL/GenBank/DDBJ databases">
        <title>The Noncontiguous Finished genome of Jonquetella anthropi DSM 22815.</title>
        <authorList>
            <consortium name="US DOE Joint Genome Institute (JGI-PGF)"/>
            <person name="Lucas S."/>
            <person name="Copeland A."/>
            <person name="Lapidus A."/>
            <person name="Glavina del Rio T."/>
            <person name="Dalin E."/>
            <person name="Tice H."/>
            <person name="Bruce D."/>
            <person name="Goodwin L."/>
            <person name="Pitluck S."/>
            <person name="Peters L."/>
            <person name="Mikhailova N."/>
            <person name="Held B."/>
            <person name="Kyrpides N."/>
            <person name="Mavromatis K."/>
            <person name="Ivanova N."/>
            <person name="Markowitz V."/>
            <person name="Cheng J.-F."/>
            <person name="Hugenholtz P."/>
            <person name="Woyke T."/>
            <person name="Wu D."/>
            <person name="Gronow S."/>
            <person name="Wellnitz S."/>
            <person name="Brambilla E."/>
            <person name="Klenk H.-P."/>
            <person name="Eisen J.A."/>
        </authorList>
    </citation>
    <scope>NUCLEOTIDE SEQUENCE [LARGE SCALE GENOMIC DNA]</scope>
    <source>
        <strain evidence="6 7">DSM 22815</strain>
    </source>
</reference>
<evidence type="ECO:0000313" key="7">
    <source>
        <dbReference type="Proteomes" id="UP000003806"/>
    </source>
</evidence>
<evidence type="ECO:0000256" key="3">
    <source>
        <dbReference type="ARBA" id="ARBA00023270"/>
    </source>
</evidence>
<dbReference type="PANTHER" id="PTHR12128">
    <property type="entry name" value="DIHYDRODIPICOLINATE SYNTHASE"/>
    <property type="match status" value="1"/>
</dbReference>
<dbReference type="PANTHER" id="PTHR12128:SF66">
    <property type="entry name" value="4-HYDROXY-2-OXOGLUTARATE ALDOLASE, MITOCHONDRIAL"/>
    <property type="match status" value="1"/>
</dbReference>
<dbReference type="GO" id="GO:0008840">
    <property type="term" value="F:4-hydroxy-tetrahydrodipicolinate synthase activity"/>
    <property type="evidence" value="ECO:0007669"/>
    <property type="project" value="TreeGrafter"/>
</dbReference>
<dbReference type="Gene3D" id="3.20.20.70">
    <property type="entry name" value="Aldolase class I"/>
    <property type="match status" value="1"/>
</dbReference>
<dbReference type="OrthoDB" id="9782828at2"/>
<name>H0UJA7_9BACT</name>
<dbReference type="PRINTS" id="PR00146">
    <property type="entry name" value="DHPICSNTHASE"/>
</dbReference>
<accession>H0UJA7</accession>
<dbReference type="InterPro" id="IPR020625">
    <property type="entry name" value="Schiff_base-form_aldolases_AS"/>
</dbReference>
<dbReference type="GO" id="GO:0044281">
    <property type="term" value="P:small molecule metabolic process"/>
    <property type="evidence" value="ECO:0007669"/>
    <property type="project" value="UniProtKB-ARBA"/>
</dbReference>
<dbReference type="RefSeq" id="WP_008523425.1">
    <property type="nucleotide sequence ID" value="NZ_CM001376.1"/>
</dbReference>
<sequence length="303" mass="31752">MKEIRGIFAPIVTPFTDDDKIDYESLAFNLERLGRTKLAGIVVMGSNGEFASLTQREKIDLMKFVRAHLAPSKAMIAGTGSESLPVTKELNEAAADAGADAVLVLSPTYYKGALTPAGLTAWLTAVADASPLPVMLYNMPGNSGVNIPPAVTVALSQHPNVAGIKDSGGVIAQIAQVAHQARPGFAVFAGSGSFLMPTLLAGGVGGTLAVANIAPDYCVELAERALSGDIPDARRMQGELIPLNGAVTSKWGVPGLKCAMAKLGWKSGRLRLPFLPLGAEAERQLAETLETFQSRTGYDLHVV</sequence>
<dbReference type="eggNOG" id="COG0329">
    <property type="taxonomic scope" value="Bacteria"/>
</dbReference>
<organism evidence="6 7">
    <name type="scientific">Jonquetella anthropi DSM 22815</name>
    <dbReference type="NCBI Taxonomy" id="885272"/>
    <lineage>
        <taxon>Bacteria</taxon>
        <taxon>Thermotogati</taxon>
        <taxon>Synergistota</taxon>
        <taxon>Synergistia</taxon>
        <taxon>Synergistales</taxon>
        <taxon>Dethiosulfovibrionaceae</taxon>
        <taxon>Jonquetella</taxon>
    </lineage>
</organism>
<proteinExistence type="inferred from homology"/>
<dbReference type="InterPro" id="IPR013785">
    <property type="entry name" value="Aldolase_TIM"/>
</dbReference>